<dbReference type="InterPro" id="IPR002052">
    <property type="entry name" value="DNA_methylase_N6_adenine_CS"/>
</dbReference>
<feature type="region of interest" description="Disordered" evidence="1">
    <location>
        <begin position="256"/>
        <end position="279"/>
    </location>
</feature>
<dbReference type="EMBL" id="HBGD01010163">
    <property type="protein sequence ID" value="CAD9085087.1"/>
    <property type="molecule type" value="Transcribed_RNA"/>
</dbReference>
<dbReference type="AlphaFoldDB" id="A0A7S1KTT1"/>
<evidence type="ECO:0000313" key="2">
    <source>
        <dbReference type="EMBL" id="CAD9085087.1"/>
    </source>
</evidence>
<reference evidence="2" key="1">
    <citation type="submission" date="2021-01" db="EMBL/GenBank/DDBJ databases">
        <authorList>
            <person name="Corre E."/>
            <person name="Pelletier E."/>
            <person name="Niang G."/>
            <person name="Scheremetjew M."/>
            <person name="Finn R."/>
            <person name="Kale V."/>
            <person name="Holt S."/>
            <person name="Cochrane G."/>
            <person name="Meng A."/>
            <person name="Brown T."/>
            <person name="Cohen L."/>
        </authorList>
    </citation>
    <scope>NUCLEOTIDE SEQUENCE</scope>
    <source>
        <strain evidence="2">WS</strain>
    </source>
</reference>
<dbReference type="GO" id="GO:0003676">
    <property type="term" value="F:nucleic acid binding"/>
    <property type="evidence" value="ECO:0007669"/>
    <property type="project" value="InterPro"/>
</dbReference>
<dbReference type="GO" id="GO:0008988">
    <property type="term" value="F:rRNA (adenine-N6-)-methyltransferase activity"/>
    <property type="evidence" value="ECO:0007669"/>
    <property type="project" value="TreeGrafter"/>
</dbReference>
<protein>
    <recommendedName>
        <fullName evidence="3">Methyltransferase domain-containing protein</fullName>
    </recommendedName>
</protein>
<evidence type="ECO:0000256" key="1">
    <source>
        <dbReference type="SAM" id="MobiDB-lite"/>
    </source>
</evidence>
<sequence>MKIWQFETFLKDVEPFRRPKIKLEQYCTGAHIAAHMLTAAQDQYGDIEGKTVLDLGCGTGMLTAAAVMKGADLVVGVDVDEDAIEQARENAEKVETNEESKFVNMDIEDFGKFIMKKRKEEAEGGQETKDEEKPQEEDKEKDDSDDESSDEESDDDEEDLASIPSHFDTVITNPPFGTKLEHADVKFLLAAIALSDHVVYSLHKTSTIDYILGRAKKMGCQAEAIAQLNFDLPKSYKFHKEENRVVDVTLVRIVKKKGDEEKAEPEPQEGYSDEDSDDE</sequence>
<dbReference type="SUPFAM" id="SSF53335">
    <property type="entry name" value="S-adenosyl-L-methionine-dependent methyltransferases"/>
    <property type="match status" value="1"/>
</dbReference>
<dbReference type="CDD" id="cd02440">
    <property type="entry name" value="AdoMet_MTases"/>
    <property type="match status" value="1"/>
</dbReference>
<dbReference type="InterPro" id="IPR051720">
    <property type="entry name" value="rRNA_MeTrfase/Polyamine_Synth"/>
</dbReference>
<name>A0A7S1KTT1_9EUKA</name>
<feature type="compositionally biased region" description="Acidic residues" evidence="1">
    <location>
        <begin position="143"/>
        <end position="160"/>
    </location>
</feature>
<feature type="compositionally biased region" description="Acidic residues" evidence="1">
    <location>
        <begin position="261"/>
        <end position="279"/>
    </location>
</feature>
<feature type="compositionally biased region" description="Basic and acidic residues" evidence="1">
    <location>
        <begin position="119"/>
        <end position="142"/>
    </location>
</feature>
<dbReference type="Gene3D" id="3.40.50.150">
    <property type="entry name" value="Vaccinia Virus protein VP39"/>
    <property type="match status" value="1"/>
</dbReference>
<dbReference type="PROSITE" id="PS00092">
    <property type="entry name" value="N6_MTASE"/>
    <property type="match status" value="1"/>
</dbReference>
<dbReference type="PANTHER" id="PTHR23290">
    <property type="entry name" value="RRNA N6-ADENOSINE-METHYLTRANSFERASE METTL5"/>
    <property type="match status" value="1"/>
</dbReference>
<organism evidence="2">
    <name type="scientific">Percolomonas cosmopolitus</name>
    <dbReference type="NCBI Taxonomy" id="63605"/>
    <lineage>
        <taxon>Eukaryota</taxon>
        <taxon>Discoba</taxon>
        <taxon>Heterolobosea</taxon>
        <taxon>Tetramitia</taxon>
        <taxon>Eutetramitia</taxon>
        <taxon>Percolomonadidae</taxon>
        <taxon>Percolomonas</taxon>
    </lineage>
</organism>
<dbReference type="PANTHER" id="PTHR23290:SF0">
    <property type="entry name" value="RRNA N6-ADENOSINE-METHYLTRANSFERASE METTL5"/>
    <property type="match status" value="1"/>
</dbReference>
<gene>
    <name evidence="2" type="ORF">PCOS0759_LOCUS8341</name>
</gene>
<accession>A0A7S1KTT1</accession>
<proteinExistence type="predicted"/>
<feature type="region of interest" description="Disordered" evidence="1">
    <location>
        <begin position="119"/>
        <end position="168"/>
    </location>
</feature>
<dbReference type="Pfam" id="PF06325">
    <property type="entry name" value="PrmA"/>
    <property type="match status" value="1"/>
</dbReference>
<evidence type="ECO:0008006" key="3">
    <source>
        <dbReference type="Google" id="ProtNLM"/>
    </source>
</evidence>
<dbReference type="InterPro" id="IPR029063">
    <property type="entry name" value="SAM-dependent_MTases_sf"/>
</dbReference>